<evidence type="ECO:0000313" key="3">
    <source>
        <dbReference type="Proteomes" id="UP000250235"/>
    </source>
</evidence>
<sequence length="229" mass="26170">MQHAIINAIKCMRAIKDRIARPVYQLAIISIEPLYHAQQVSRWKSSVRDLQDPSAHHSSMVFRHDKSVGHHSDDSVGLFRHDKSVGQSQRGSQSADSTATDSYKGTVPQLKQLSFFLLSKIPADTSCELKSVRTFIYFYKSTEARNNKRCSPRNSNQQKNQRISLYEDTATSHFFSNVDPGLQMGSNLKSNSQRIQHHQNHSNHRWRTAAIDGISVTVNSSYSRVWERR</sequence>
<dbReference type="Proteomes" id="UP000250235">
    <property type="component" value="Unassembled WGS sequence"/>
</dbReference>
<keyword evidence="3" id="KW-1185">Reference proteome</keyword>
<dbReference type="AlphaFoldDB" id="A0A2Z7C9J2"/>
<protein>
    <submittedName>
        <fullName evidence="2">Uncharacterized protein</fullName>
    </submittedName>
</protein>
<feature type="region of interest" description="Disordered" evidence="1">
    <location>
        <begin position="84"/>
        <end position="103"/>
    </location>
</feature>
<feature type="compositionally biased region" description="Polar residues" evidence="1">
    <location>
        <begin position="85"/>
        <end position="103"/>
    </location>
</feature>
<name>A0A2Z7C9J2_9LAMI</name>
<dbReference type="EMBL" id="KQ998976">
    <property type="protein sequence ID" value="KZV42661.1"/>
    <property type="molecule type" value="Genomic_DNA"/>
</dbReference>
<reference evidence="2 3" key="1">
    <citation type="journal article" date="2015" name="Proc. Natl. Acad. Sci. U.S.A.">
        <title>The resurrection genome of Boea hygrometrica: A blueprint for survival of dehydration.</title>
        <authorList>
            <person name="Xiao L."/>
            <person name="Yang G."/>
            <person name="Zhang L."/>
            <person name="Yang X."/>
            <person name="Zhao S."/>
            <person name="Ji Z."/>
            <person name="Zhou Q."/>
            <person name="Hu M."/>
            <person name="Wang Y."/>
            <person name="Chen M."/>
            <person name="Xu Y."/>
            <person name="Jin H."/>
            <person name="Xiao X."/>
            <person name="Hu G."/>
            <person name="Bao F."/>
            <person name="Hu Y."/>
            <person name="Wan P."/>
            <person name="Li L."/>
            <person name="Deng X."/>
            <person name="Kuang T."/>
            <person name="Xiang C."/>
            <person name="Zhu J.K."/>
            <person name="Oliver M.J."/>
            <person name="He Y."/>
        </authorList>
    </citation>
    <scope>NUCLEOTIDE SEQUENCE [LARGE SCALE GENOMIC DNA]</scope>
    <source>
        <strain evidence="3">cv. XS01</strain>
    </source>
</reference>
<accession>A0A2Z7C9J2</accession>
<evidence type="ECO:0000313" key="2">
    <source>
        <dbReference type="EMBL" id="KZV42661.1"/>
    </source>
</evidence>
<proteinExistence type="predicted"/>
<evidence type="ECO:0000256" key="1">
    <source>
        <dbReference type="SAM" id="MobiDB-lite"/>
    </source>
</evidence>
<gene>
    <name evidence="2" type="ORF">F511_25316</name>
</gene>
<organism evidence="2 3">
    <name type="scientific">Dorcoceras hygrometricum</name>
    <dbReference type="NCBI Taxonomy" id="472368"/>
    <lineage>
        <taxon>Eukaryota</taxon>
        <taxon>Viridiplantae</taxon>
        <taxon>Streptophyta</taxon>
        <taxon>Embryophyta</taxon>
        <taxon>Tracheophyta</taxon>
        <taxon>Spermatophyta</taxon>
        <taxon>Magnoliopsida</taxon>
        <taxon>eudicotyledons</taxon>
        <taxon>Gunneridae</taxon>
        <taxon>Pentapetalae</taxon>
        <taxon>asterids</taxon>
        <taxon>lamiids</taxon>
        <taxon>Lamiales</taxon>
        <taxon>Gesneriaceae</taxon>
        <taxon>Didymocarpoideae</taxon>
        <taxon>Trichosporeae</taxon>
        <taxon>Loxocarpinae</taxon>
        <taxon>Dorcoceras</taxon>
    </lineage>
</organism>